<dbReference type="PANTHER" id="PTHR42953">
    <property type="entry name" value="HIGH-AFFINITY ZINC UPTAKE SYSTEM PROTEIN ZNUA-RELATED"/>
    <property type="match status" value="1"/>
</dbReference>
<evidence type="ECO:0000256" key="2">
    <source>
        <dbReference type="ARBA" id="ARBA00011028"/>
    </source>
</evidence>
<comment type="subcellular location">
    <subcellularLocation>
        <location evidence="1">Periplasm</location>
    </subcellularLocation>
</comment>
<keyword evidence="11" id="KW-1015">Disulfide bond</keyword>
<comment type="caution">
    <text evidence="15">The sequence shown here is derived from an EMBL/GenBank/DDBJ whole genome shotgun (WGS) entry which is preliminary data.</text>
</comment>
<dbReference type="Proteomes" id="UP000237466">
    <property type="component" value="Unassembled WGS sequence"/>
</dbReference>
<evidence type="ECO:0000256" key="12">
    <source>
        <dbReference type="ARBA" id="ARBA00045516"/>
    </source>
</evidence>
<evidence type="ECO:0000256" key="10">
    <source>
        <dbReference type="ARBA" id="ARBA00023065"/>
    </source>
</evidence>
<dbReference type="PRINTS" id="PR00690">
    <property type="entry name" value="ADHESNFAMILY"/>
</dbReference>
<feature type="signal peptide" evidence="14">
    <location>
        <begin position="1"/>
        <end position="19"/>
    </location>
</feature>
<comment type="function">
    <text evidence="12">Part of the ATP-binding cassette (ABC) transport system ZnuABC involved in zinc import. Binds zinc with high affinity and specificity and delivers it to the membrane permease for translocation into the cytoplasm.</text>
</comment>
<dbReference type="InterPro" id="IPR006128">
    <property type="entry name" value="Lipoprotein_PsaA-like"/>
</dbReference>
<evidence type="ECO:0000256" key="13">
    <source>
        <dbReference type="RuleBase" id="RU003512"/>
    </source>
</evidence>
<dbReference type="GO" id="GO:0042597">
    <property type="term" value="C:periplasmic space"/>
    <property type="evidence" value="ECO:0007669"/>
    <property type="project" value="UniProtKB-SubCell"/>
</dbReference>
<organism evidence="15 16">
    <name type="scientific">Vibrio vulnificus</name>
    <dbReference type="NCBI Taxonomy" id="672"/>
    <lineage>
        <taxon>Bacteria</taxon>
        <taxon>Pseudomonadati</taxon>
        <taxon>Pseudomonadota</taxon>
        <taxon>Gammaproteobacteria</taxon>
        <taxon>Vibrionales</taxon>
        <taxon>Vibrionaceae</taxon>
        <taxon>Vibrio</taxon>
    </lineage>
</organism>
<dbReference type="PANTHER" id="PTHR42953:SF3">
    <property type="entry name" value="HIGH-AFFINITY ZINC UPTAKE SYSTEM PROTEIN ZNUA"/>
    <property type="match status" value="1"/>
</dbReference>
<reference evidence="15 16" key="1">
    <citation type="journal article" date="2018" name="Front. Microbiol.">
        <title>Phylogeny of Vibrio vulnificus from the Analysis of the Core-Genome: Implications for Intra-Species Taxonomy.</title>
        <authorList>
            <person name="Roig F.J."/>
            <person name="Gonzalez-Candelas F."/>
            <person name="Sanjuan E."/>
            <person name="Fouz B."/>
            <person name="Feil E.J."/>
            <person name="Llorens C."/>
            <person name="Baker-Austin C."/>
            <person name="Oliver J.D."/>
            <person name="Danin-Poleg Y."/>
            <person name="Gibas C.J."/>
            <person name="Kashi Y."/>
            <person name="Gulig P.A."/>
            <person name="Morrison S.S."/>
            <person name="Amaro C."/>
        </authorList>
    </citation>
    <scope>NUCLEOTIDE SEQUENCE [LARGE SCALE GENOMIC DNA]</scope>
    <source>
        <strain evidence="15 16">CECT4608</strain>
    </source>
</reference>
<dbReference type="InterPro" id="IPR035520">
    <property type="entry name" value="ZnuA"/>
</dbReference>
<dbReference type="GO" id="GO:0006829">
    <property type="term" value="P:zinc ion transport"/>
    <property type="evidence" value="ECO:0007669"/>
    <property type="project" value="UniProtKB-KW"/>
</dbReference>
<dbReference type="NCBIfam" id="NF007091">
    <property type="entry name" value="PRK09545.1"/>
    <property type="match status" value="1"/>
</dbReference>
<evidence type="ECO:0000256" key="1">
    <source>
        <dbReference type="ARBA" id="ARBA00004418"/>
    </source>
</evidence>
<gene>
    <name evidence="15" type="ORF">CRN52_09905</name>
</gene>
<accession>A0A2S3R443</accession>
<evidence type="ECO:0000256" key="7">
    <source>
        <dbReference type="ARBA" id="ARBA00022764"/>
    </source>
</evidence>
<dbReference type="RefSeq" id="WP_047108991.1">
    <property type="nucleotide sequence ID" value="NZ_JASMUA010000003.1"/>
</dbReference>
<dbReference type="Pfam" id="PF01297">
    <property type="entry name" value="ZnuA"/>
    <property type="match status" value="1"/>
</dbReference>
<sequence>MIRFLLCTFTLCLPLQALAVEVLTSIKPIQLIVNELTQEVTTPTLLVAANASPHDYALKPSDVKKVRRADLIVWFGSSLEPFMTKLVSEHSNVLTISAIPSLKLREYQEAHQHDGHDHGSHDPHFWMGIDTVKQVAPAITARLIEIDAQNEEQYQANLKRFMQGLDETDTRLNKLLQGVKERGYYVFHDAYGYFEQQYQLRNLGHFTVSPEKKPGAKTLIEIRNRLAKGDVVCVFAEPQFTPAVIESVMRGSSAKKGVLDPIGTEVTLESGGYFNYLLSMGNDFYQCLHDK</sequence>
<dbReference type="EMBL" id="PDGH01000077">
    <property type="protein sequence ID" value="POB48473.1"/>
    <property type="molecule type" value="Genomic_DNA"/>
</dbReference>
<dbReference type="Gene3D" id="3.40.50.1980">
    <property type="entry name" value="Nitrogenase molybdenum iron protein domain"/>
    <property type="match status" value="2"/>
</dbReference>
<evidence type="ECO:0000256" key="5">
    <source>
        <dbReference type="ARBA" id="ARBA00022723"/>
    </source>
</evidence>
<feature type="chain" id="PRO_5015492283" description="High-affinity zinc uptake system protein ZnuA" evidence="14">
    <location>
        <begin position="20"/>
        <end position="291"/>
    </location>
</feature>
<protein>
    <recommendedName>
        <fullName evidence="3">High-affinity zinc uptake system protein ZnuA</fullName>
    </recommendedName>
</protein>
<keyword evidence="7" id="KW-0574">Periplasm</keyword>
<evidence type="ECO:0000256" key="6">
    <source>
        <dbReference type="ARBA" id="ARBA00022729"/>
    </source>
</evidence>
<proteinExistence type="inferred from homology"/>
<evidence type="ECO:0000313" key="16">
    <source>
        <dbReference type="Proteomes" id="UP000237466"/>
    </source>
</evidence>
<dbReference type="InterPro" id="IPR050492">
    <property type="entry name" value="Bact_metal-bind_prot9"/>
</dbReference>
<dbReference type="FunFam" id="3.40.50.1980:FF:000006">
    <property type="entry name" value="Zinc ABC transporter substrate-binding protein ZnuA"/>
    <property type="match status" value="1"/>
</dbReference>
<evidence type="ECO:0000256" key="14">
    <source>
        <dbReference type="SAM" id="SignalP"/>
    </source>
</evidence>
<dbReference type="AlphaFoldDB" id="A0A2S3R443"/>
<keyword evidence="8" id="KW-0862">Zinc</keyword>
<evidence type="ECO:0000256" key="11">
    <source>
        <dbReference type="ARBA" id="ARBA00023157"/>
    </source>
</evidence>
<evidence type="ECO:0000256" key="3">
    <source>
        <dbReference type="ARBA" id="ARBA00015915"/>
    </source>
</evidence>
<evidence type="ECO:0000256" key="4">
    <source>
        <dbReference type="ARBA" id="ARBA00022448"/>
    </source>
</evidence>
<dbReference type="GO" id="GO:0046872">
    <property type="term" value="F:metal ion binding"/>
    <property type="evidence" value="ECO:0007669"/>
    <property type="project" value="UniProtKB-KW"/>
</dbReference>
<evidence type="ECO:0000313" key="15">
    <source>
        <dbReference type="EMBL" id="POB48473.1"/>
    </source>
</evidence>
<keyword evidence="10" id="KW-0406">Ion transport</keyword>
<keyword evidence="5" id="KW-0479">Metal-binding</keyword>
<evidence type="ECO:0000256" key="9">
    <source>
        <dbReference type="ARBA" id="ARBA00022906"/>
    </source>
</evidence>
<dbReference type="GO" id="GO:0007155">
    <property type="term" value="P:cell adhesion"/>
    <property type="evidence" value="ECO:0007669"/>
    <property type="project" value="InterPro"/>
</dbReference>
<name>A0A2S3R443_VIBVL</name>
<evidence type="ECO:0000256" key="8">
    <source>
        <dbReference type="ARBA" id="ARBA00022833"/>
    </source>
</evidence>
<dbReference type="InterPro" id="IPR006127">
    <property type="entry name" value="ZnuA-like"/>
</dbReference>
<dbReference type="CDD" id="cd01019">
    <property type="entry name" value="ZnuA"/>
    <property type="match status" value="1"/>
</dbReference>
<dbReference type="SUPFAM" id="SSF53807">
    <property type="entry name" value="Helical backbone' metal receptor"/>
    <property type="match status" value="1"/>
</dbReference>
<keyword evidence="6 14" id="KW-0732">Signal</keyword>
<keyword evidence="4 13" id="KW-0813">Transport</keyword>
<comment type="similarity">
    <text evidence="2 13">Belongs to the bacterial solute-binding protein 9 family.</text>
</comment>
<keyword evidence="9" id="KW-0864">Zinc transport</keyword>